<dbReference type="InterPro" id="IPR002307">
    <property type="entry name" value="Tyr-tRNA-ligase"/>
</dbReference>
<comment type="similarity">
    <text evidence="11">Belongs to the class-I aminoacyl-tRNA synthetase family.</text>
</comment>
<dbReference type="InterPro" id="IPR002942">
    <property type="entry name" value="S4_RNA-bd"/>
</dbReference>
<evidence type="ECO:0000256" key="2">
    <source>
        <dbReference type="ARBA" id="ARBA00022598"/>
    </source>
</evidence>
<dbReference type="Proteomes" id="UP000178747">
    <property type="component" value="Unassembled WGS sequence"/>
</dbReference>
<evidence type="ECO:0000313" key="14">
    <source>
        <dbReference type="Proteomes" id="UP000178747"/>
    </source>
</evidence>
<evidence type="ECO:0000256" key="3">
    <source>
        <dbReference type="ARBA" id="ARBA00022741"/>
    </source>
</evidence>
<keyword evidence="6 11" id="KW-0648">Protein biosynthesis</keyword>
<organism evidence="13 14">
    <name type="scientific">Candidatus Buchananbacteria bacterium RIFCSPHIGHO2_02_FULL_38_8</name>
    <dbReference type="NCBI Taxonomy" id="1797538"/>
    <lineage>
        <taxon>Bacteria</taxon>
        <taxon>Candidatus Buchananiibacteriota</taxon>
    </lineage>
</organism>
<evidence type="ECO:0000256" key="10">
    <source>
        <dbReference type="PROSITE-ProRule" id="PRU00182"/>
    </source>
</evidence>
<evidence type="ECO:0000256" key="7">
    <source>
        <dbReference type="ARBA" id="ARBA00023146"/>
    </source>
</evidence>
<dbReference type="EC" id="6.1.1.1" evidence="1 9"/>
<dbReference type="GO" id="GO:0005524">
    <property type="term" value="F:ATP binding"/>
    <property type="evidence" value="ECO:0007669"/>
    <property type="project" value="UniProtKB-KW"/>
</dbReference>
<dbReference type="PROSITE" id="PS00178">
    <property type="entry name" value="AA_TRNA_LIGASE_I"/>
    <property type="match status" value="1"/>
</dbReference>
<comment type="catalytic activity">
    <reaction evidence="8">
        <text>tRNA(Tyr) + L-tyrosine + ATP = L-tyrosyl-tRNA(Tyr) + AMP + diphosphate + H(+)</text>
        <dbReference type="Rhea" id="RHEA:10220"/>
        <dbReference type="Rhea" id="RHEA-COMP:9706"/>
        <dbReference type="Rhea" id="RHEA-COMP:9707"/>
        <dbReference type="ChEBI" id="CHEBI:15378"/>
        <dbReference type="ChEBI" id="CHEBI:30616"/>
        <dbReference type="ChEBI" id="CHEBI:33019"/>
        <dbReference type="ChEBI" id="CHEBI:58315"/>
        <dbReference type="ChEBI" id="CHEBI:78442"/>
        <dbReference type="ChEBI" id="CHEBI:78536"/>
        <dbReference type="ChEBI" id="CHEBI:456215"/>
        <dbReference type="EC" id="6.1.1.1"/>
    </reaction>
</comment>
<dbReference type="InterPro" id="IPR054608">
    <property type="entry name" value="SYY-like_C"/>
</dbReference>
<keyword evidence="7 11" id="KW-0030">Aminoacyl-tRNA synthetase</keyword>
<evidence type="ECO:0000256" key="5">
    <source>
        <dbReference type="ARBA" id="ARBA00022884"/>
    </source>
</evidence>
<evidence type="ECO:0000256" key="6">
    <source>
        <dbReference type="ARBA" id="ARBA00022917"/>
    </source>
</evidence>
<sequence>MIARDKQKVNEALTRGVEAIYPNKQMLEKVLLSGKKLRIYNGIDPTGRLHIGHGVQLLKLRQFQDLGHEIIVLIGDFTARIGDPTDKLAARKQLTREQVTKNSADYKKLIGRILDTKKSNIRFLHNEEWTNKLKPEDMLELASYFTVQRLLERDMFEKRMKLGKEIHLHEFLYPVFQAYDSVTMGVDMEIGGNDQTFNMLAGRTLMKKMKNKEKFVLTTKLLEDPTGKKMGKTEGNMINLDDRPGEMYGKIMSWTDSMIVPAFEIATNEPLTVVSQVKKDLANGKNPKILKMLLAYSIVKMYHGTPEAIKAEEQFKQVFEQKLNPDEIKEFKVESKNIINVLVETKLASSKSEARRLINQGGIKVDTKTVKDESFQIGKIDKDGVVIQKGKRHFAKVRE</sequence>
<dbReference type="Gene3D" id="3.10.290.10">
    <property type="entry name" value="RNA-binding S4 domain"/>
    <property type="match status" value="1"/>
</dbReference>
<dbReference type="Pfam" id="PF22421">
    <property type="entry name" value="SYY_C-terminal"/>
    <property type="match status" value="1"/>
</dbReference>
<dbReference type="GO" id="GO:0006437">
    <property type="term" value="P:tyrosyl-tRNA aminoacylation"/>
    <property type="evidence" value="ECO:0007669"/>
    <property type="project" value="UniProtKB-UniRule"/>
</dbReference>
<keyword evidence="4 11" id="KW-0067">ATP-binding</keyword>
<dbReference type="NCBIfam" id="TIGR00234">
    <property type="entry name" value="tyrS"/>
    <property type="match status" value="1"/>
</dbReference>
<evidence type="ECO:0000256" key="11">
    <source>
        <dbReference type="RuleBase" id="RU363036"/>
    </source>
</evidence>
<gene>
    <name evidence="13" type="ORF">A3J62_00995</name>
</gene>
<keyword evidence="2 11" id="KW-0436">Ligase</keyword>
<dbReference type="SMART" id="SM00363">
    <property type="entry name" value="S4"/>
    <property type="match status" value="1"/>
</dbReference>
<dbReference type="AlphaFoldDB" id="A0A1G1Y6A6"/>
<dbReference type="Gene3D" id="3.40.50.620">
    <property type="entry name" value="HUPs"/>
    <property type="match status" value="1"/>
</dbReference>
<evidence type="ECO:0000256" key="1">
    <source>
        <dbReference type="ARBA" id="ARBA00013160"/>
    </source>
</evidence>
<dbReference type="GO" id="GO:0004831">
    <property type="term" value="F:tyrosine-tRNA ligase activity"/>
    <property type="evidence" value="ECO:0007669"/>
    <property type="project" value="UniProtKB-UniRule"/>
</dbReference>
<dbReference type="SUPFAM" id="SSF55174">
    <property type="entry name" value="Alpha-L RNA-binding motif"/>
    <property type="match status" value="1"/>
</dbReference>
<dbReference type="CDD" id="cd00805">
    <property type="entry name" value="TyrRS_core"/>
    <property type="match status" value="1"/>
</dbReference>
<evidence type="ECO:0000256" key="4">
    <source>
        <dbReference type="ARBA" id="ARBA00022840"/>
    </source>
</evidence>
<accession>A0A1G1Y6A6</accession>
<dbReference type="Gene3D" id="1.10.240.10">
    <property type="entry name" value="Tyrosyl-Transfer RNA Synthetase"/>
    <property type="match status" value="1"/>
</dbReference>
<dbReference type="EMBL" id="MHIH01000018">
    <property type="protein sequence ID" value="OGY47771.1"/>
    <property type="molecule type" value="Genomic_DNA"/>
</dbReference>
<evidence type="ECO:0000313" key="13">
    <source>
        <dbReference type="EMBL" id="OGY47771.1"/>
    </source>
</evidence>
<name>A0A1G1Y6A6_9BACT</name>
<dbReference type="InterPro" id="IPR001412">
    <property type="entry name" value="aa-tRNA-synth_I_CS"/>
</dbReference>
<dbReference type="PANTHER" id="PTHR11766">
    <property type="entry name" value="TYROSYL-TRNA SYNTHETASE"/>
    <property type="match status" value="1"/>
</dbReference>
<evidence type="ECO:0000256" key="8">
    <source>
        <dbReference type="ARBA" id="ARBA00048248"/>
    </source>
</evidence>
<dbReference type="PROSITE" id="PS50889">
    <property type="entry name" value="S4"/>
    <property type="match status" value="1"/>
</dbReference>
<dbReference type="PRINTS" id="PR01040">
    <property type="entry name" value="TRNASYNTHTYR"/>
</dbReference>
<evidence type="ECO:0000259" key="12">
    <source>
        <dbReference type="SMART" id="SM00363"/>
    </source>
</evidence>
<reference evidence="13 14" key="1">
    <citation type="journal article" date="2016" name="Nat. Commun.">
        <title>Thousands of microbial genomes shed light on interconnected biogeochemical processes in an aquifer system.</title>
        <authorList>
            <person name="Anantharaman K."/>
            <person name="Brown C.T."/>
            <person name="Hug L.A."/>
            <person name="Sharon I."/>
            <person name="Castelle C.J."/>
            <person name="Probst A.J."/>
            <person name="Thomas B.C."/>
            <person name="Singh A."/>
            <person name="Wilkins M.J."/>
            <person name="Karaoz U."/>
            <person name="Brodie E.L."/>
            <person name="Williams K.H."/>
            <person name="Hubbard S.S."/>
            <person name="Banfield J.F."/>
        </authorList>
    </citation>
    <scope>NUCLEOTIDE SEQUENCE [LARGE SCALE GENOMIC DNA]</scope>
</reference>
<feature type="domain" description="RNA-binding S4" evidence="12">
    <location>
        <begin position="336"/>
        <end position="396"/>
    </location>
</feature>
<dbReference type="Pfam" id="PF00579">
    <property type="entry name" value="tRNA-synt_1b"/>
    <property type="match status" value="1"/>
</dbReference>
<evidence type="ECO:0000256" key="9">
    <source>
        <dbReference type="NCBIfam" id="TIGR00234"/>
    </source>
</evidence>
<keyword evidence="5 10" id="KW-0694">RNA-binding</keyword>
<dbReference type="CDD" id="cd00165">
    <property type="entry name" value="S4"/>
    <property type="match status" value="1"/>
</dbReference>
<proteinExistence type="inferred from homology"/>
<dbReference type="InterPro" id="IPR014729">
    <property type="entry name" value="Rossmann-like_a/b/a_fold"/>
</dbReference>
<dbReference type="GO" id="GO:0003723">
    <property type="term" value="F:RNA binding"/>
    <property type="evidence" value="ECO:0007669"/>
    <property type="project" value="UniProtKB-KW"/>
</dbReference>
<dbReference type="InterPro" id="IPR002305">
    <property type="entry name" value="aa-tRNA-synth_Ic"/>
</dbReference>
<comment type="caution">
    <text evidence="13">The sequence shown here is derived from an EMBL/GenBank/DDBJ whole genome shotgun (WGS) entry which is preliminary data.</text>
</comment>
<keyword evidence="3 11" id="KW-0547">Nucleotide-binding</keyword>
<dbReference type="PANTHER" id="PTHR11766:SF1">
    <property type="entry name" value="TYROSINE--TRNA LIGASE"/>
    <property type="match status" value="1"/>
</dbReference>
<dbReference type="InterPro" id="IPR024088">
    <property type="entry name" value="Tyr-tRNA-ligase_bac-type"/>
</dbReference>
<dbReference type="SUPFAM" id="SSF52374">
    <property type="entry name" value="Nucleotidylyl transferase"/>
    <property type="match status" value="1"/>
</dbReference>
<dbReference type="GO" id="GO:0005829">
    <property type="term" value="C:cytosol"/>
    <property type="evidence" value="ECO:0007669"/>
    <property type="project" value="TreeGrafter"/>
</dbReference>
<dbReference type="InterPro" id="IPR036986">
    <property type="entry name" value="S4_RNA-bd_sf"/>
</dbReference>
<protein>
    <recommendedName>
        <fullName evidence="1 9">Tyrosine--tRNA ligase</fullName>
        <ecNumber evidence="1 9">6.1.1.1</ecNumber>
    </recommendedName>
</protein>